<protein>
    <submittedName>
        <fullName evidence="6">Sugar-binding domain protein</fullName>
    </submittedName>
</protein>
<dbReference type="GO" id="GO:0000976">
    <property type="term" value="F:transcription cis-regulatory region binding"/>
    <property type="evidence" value="ECO:0007669"/>
    <property type="project" value="TreeGrafter"/>
</dbReference>
<dbReference type="PANTHER" id="PTHR30146">
    <property type="entry name" value="LACI-RELATED TRANSCRIPTIONAL REPRESSOR"/>
    <property type="match status" value="1"/>
</dbReference>
<comment type="caution">
    <text evidence="6">The sequence shown here is derived from an EMBL/GenBank/DDBJ whole genome shotgun (WGS) entry which is preliminary data.</text>
</comment>
<dbReference type="STRING" id="626523.GCWU000342_02171"/>
<dbReference type="InterPro" id="IPR028082">
    <property type="entry name" value="Peripla_BP_I"/>
</dbReference>
<keyword evidence="3" id="KW-0238">DNA-binding</keyword>
<dbReference type="Pfam" id="PF00356">
    <property type="entry name" value="LacI"/>
    <property type="match status" value="1"/>
</dbReference>
<dbReference type="GO" id="GO:0003700">
    <property type="term" value="F:DNA-binding transcription factor activity"/>
    <property type="evidence" value="ECO:0007669"/>
    <property type="project" value="TreeGrafter"/>
</dbReference>
<dbReference type="SMART" id="SM00354">
    <property type="entry name" value="HTH_LACI"/>
    <property type="match status" value="1"/>
</dbReference>
<dbReference type="eggNOG" id="COG1609">
    <property type="taxonomic scope" value="Bacteria"/>
</dbReference>
<dbReference type="Gene3D" id="3.40.50.2300">
    <property type="match status" value="2"/>
</dbReference>
<dbReference type="SUPFAM" id="SSF53822">
    <property type="entry name" value="Periplasmic binding protein-like I"/>
    <property type="match status" value="1"/>
</dbReference>
<dbReference type="PANTHER" id="PTHR30146:SF148">
    <property type="entry name" value="HTH-TYPE TRANSCRIPTIONAL REPRESSOR PURR-RELATED"/>
    <property type="match status" value="1"/>
</dbReference>
<dbReference type="CDD" id="cd01392">
    <property type="entry name" value="HTH_LacI"/>
    <property type="match status" value="1"/>
</dbReference>
<dbReference type="InterPro" id="IPR046335">
    <property type="entry name" value="LacI/GalR-like_sensor"/>
</dbReference>
<dbReference type="HOGENOM" id="CLU_037628_6_0_9"/>
<evidence type="ECO:0000256" key="1">
    <source>
        <dbReference type="ARBA" id="ARBA00022491"/>
    </source>
</evidence>
<proteinExistence type="predicted"/>
<organism evidence="6 7">
    <name type="scientific">Shuttleworthella satelles DSM 14600</name>
    <dbReference type="NCBI Taxonomy" id="626523"/>
    <lineage>
        <taxon>Bacteria</taxon>
        <taxon>Bacillati</taxon>
        <taxon>Bacillota</taxon>
        <taxon>Clostridia</taxon>
        <taxon>Lachnospirales</taxon>
        <taxon>Lachnospiraceae</taxon>
        <taxon>Shuttleworthella</taxon>
    </lineage>
</organism>
<evidence type="ECO:0000256" key="3">
    <source>
        <dbReference type="ARBA" id="ARBA00023125"/>
    </source>
</evidence>
<sequence length="349" mass="38469">MGATIKDIARETGLGLATISSYLNGRNVREKNRIKIEAAIEKLHFEVNETARGLKTNRTRTIGILIPELNNVFCAEIISEAEDILRQKGYATILCDCRTDPAREREAIAFLLRRRADGLMVMPTGENGEILKAFLRRKRPVVVLDRKIRGLDADCVLVDNEDAAKKAVDRFRAAGHTKIGLITGPQDIYTAAARRRGFQAAMADAGLEVSDSMVVCGDYTIQGGARAMHKLREEEPEITAVLVANYEMTVGAMIEINESGLRIPQEMSVIGFDNLEFAKAIAPRLSIITQPTREIAREAVDLLLKRLSGDAGRPTQTVVLPTDYVEGKSVGVRAEEVRTGLSNRKLRRG</sequence>
<keyword evidence="2" id="KW-0805">Transcription regulation</keyword>
<dbReference type="RefSeq" id="WP_006907148.1">
    <property type="nucleotide sequence ID" value="NZ_GG665867.1"/>
</dbReference>
<reference evidence="6" key="1">
    <citation type="submission" date="2009-04" db="EMBL/GenBank/DDBJ databases">
        <authorList>
            <person name="Weinstock G."/>
            <person name="Sodergren E."/>
            <person name="Clifton S."/>
            <person name="Fulton L."/>
            <person name="Fulton B."/>
            <person name="Courtney L."/>
            <person name="Fronick C."/>
            <person name="Harrison M."/>
            <person name="Strong C."/>
            <person name="Farmer C."/>
            <person name="Delahaunty K."/>
            <person name="Markovic C."/>
            <person name="Hall O."/>
            <person name="Minx P."/>
            <person name="Tomlinson C."/>
            <person name="Mitreva M."/>
            <person name="Nelson J."/>
            <person name="Hou S."/>
            <person name="Wollam A."/>
            <person name="Pepin K.H."/>
            <person name="Johnson M."/>
            <person name="Bhonagiri V."/>
            <person name="Nash W.E."/>
            <person name="Warren W."/>
            <person name="Chinwalla A."/>
            <person name="Mardis E.R."/>
            <person name="Wilson R.K."/>
        </authorList>
    </citation>
    <scope>NUCLEOTIDE SEQUENCE [LARGE SCALE GENOMIC DNA]</scope>
    <source>
        <strain evidence="6">DSM 14600</strain>
    </source>
</reference>
<dbReference type="EMBL" id="ACIP02000007">
    <property type="protein sequence ID" value="EEP27477.1"/>
    <property type="molecule type" value="Genomic_DNA"/>
</dbReference>
<dbReference type="Gene3D" id="1.10.260.40">
    <property type="entry name" value="lambda repressor-like DNA-binding domains"/>
    <property type="match status" value="1"/>
</dbReference>
<keyword evidence="4" id="KW-0804">Transcription</keyword>
<dbReference type="InterPro" id="IPR010982">
    <property type="entry name" value="Lambda_DNA-bd_dom_sf"/>
</dbReference>
<feature type="domain" description="HTH lacI-type" evidence="5">
    <location>
        <begin position="3"/>
        <end position="56"/>
    </location>
</feature>
<evidence type="ECO:0000313" key="7">
    <source>
        <dbReference type="Proteomes" id="UP000003494"/>
    </source>
</evidence>
<keyword evidence="1" id="KW-0678">Repressor</keyword>
<gene>
    <name evidence="6" type="ORF">GCWU000342_02171</name>
</gene>
<dbReference type="InterPro" id="IPR000843">
    <property type="entry name" value="HTH_LacI"/>
</dbReference>
<dbReference type="AlphaFoldDB" id="C4GDJ8"/>
<evidence type="ECO:0000256" key="2">
    <source>
        <dbReference type="ARBA" id="ARBA00023015"/>
    </source>
</evidence>
<evidence type="ECO:0000259" key="5">
    <source>
        <dbReference type="PROSITE" id="PS50932"/>
    </source>
</evidence>
<evidence type="ECO:0000256" key="4">
    <source>
        <dbReference type="ARBA" id="ARBA00023163"/>
    </source>
</evidence>
<accession>C4GDJ8</accession>
<dbReference type="SUPFAM" id="SSF47413">
    <property type="entry name" value="lambda repressor-like DNA-binding domains"/>
    <property type="match status" value="1"/>
</dbReference>
<keyword evidence="7" id="KW-1185">Reference proteome</keyword>
<dbReference type="CDD" id="cd06267">
    <property type="entry name" value="PBP1_LacI_sugar_binding-like"/>
    <property type="match status" value="1"/>
</dbReference>
<evidence type="ECO:0000313" key="6">
    <source>
        <dbReference type="EMBL" id="EEP27477.1"/>
    </source>
</evidence>
<dbReference type="PROSITE" id="PS50932">
    <property type="entry name" value="HTH_LACI_2"/>
    <property type="match status" value="1"/>
</dbReference>
<name>C4GDJ8_9FIRM</name>
<dbReference type="Proteomes" id="UP000003494">
    <property type="component" value="Unassembled WGS sequence"/>
</dbReference>
<dbReference type="Pfam" id="PF13377">
    <property type="entry name" value="Peripla_BP_3"/>
    <property type="match status" value="1"/>
</dbReference>